<dbReference type="SUPFAM" id="SSF52402">
    <property type="entry name" value="Adenine nucleotide alpha hydrolases-like"/>
    <property type="match status" value="1"/>
</dbReference>
<accession>A0ABR3YQK5</accession>
<keyword evidence="2 3" id="KW-0819">tRNA processing</keyword>
<comment type="caution">
    <text evidence="4">The sequence shown here is derived from an EMBL/GenBank/DDBJ whole genome shotgun (WGS) entry which is preliminary data.</text>
</comment>
<evidence type="ECO:0000256" key="3">
    <source>
        <dbReference type="HAMAP-Rule" id="MF_03054"/>
    </source>
</evidence>
<dbReference type="Pfam" id="PF10288">
    <property type="entry name" value="CTU2"/>
    <property type="match status" value="1"/>
</dbReference>
<evidence type="ECO:0000256" key="1">
    <source>
        <dbReference type="ARBA" id="ARBA00022490"/>
    </source>
</evidence>
<name>A0ABR3YQK5_9PEZI</name>
<comment type="subcellular location">
    <subcellularLocation>
        <location evidence="3">Cytoplasm</location>
    </subcellularLocation>
</comment>
<dbReference type="Gene3D" id="3.40.50.620">
    <property type="entry name" value="HUPs"/>
    <property type="match status" value="1"/>
</dbReference>
<dbReference type="PANTHER" id="PTHR20882">
    <property type="entry name" value="CYTOPLASMIC TRNA 2-THIOLATION PROTEIN 2"/>
    <property type="match status" value="1"/>
</dbReference>
<comment type="pathway">
    <text evidence="3">tRNA modification; 5-methoxycarbonylmethyl-2-thiouridine-tRNA biosynthesis.</text>
</comment>
<comment type="similarity">
    <text evidence="3">Belongs to the CTU2/NCS2 family.</text>
</comment>
<comment type="function">
    <text evidence="3">Plays a central role in 2-thiolation of mcm(5)S(2)U at tRNA wobble positions of tRNA(Lys), tRNA(Glu) and tRNA(Gln). May act by forming a heterodimer with NCS6 that ligates sulfur from thiocarboxylated URM1 onto the uridine of tRNAs at wobble position. Prior mcm(5) tRNA modification by the elongator complex is required for 2-thiolation. May also be involved in protein urmylation.</text>
</comment>
<keyword evidence="5" id="KW-1185">Reference proteome</keyword>
<protein>
    <recommendedName>
        <fullName evidence="3">Cytoplasmic tRNA 2-thiolation protein 2</fullName>
    </recommendedName>
</protein>
<keyword evidence="1 3" id="KW-0963">Cytoplasm</keyword>
<dbReference type="Proteomes" id="UP001583186">
    <property type="component" value="Unassembled WGS sequence"/>
</dbReference>
<evidence type="ECO:0000313" key="4">
    <source>
        <dbReference type="EMBL" id="KAL1890631.1"/>
    </source>
</evidence>
<dbReference type="PANTHER" id="PTHR20882:SF14">
    <property type="entry name" value="CYTOPLASMIC TRNA 2-THIOLATION PROTEIN 2"/>
    <property type="match status" value="1"/>
</dbReference>
<dbReference type="InterPro" id="IPR019407">
    <property type="entry name" value="CTU2"/>
</dbReference>
<organism evidence="4 5">
    <name type="scientific">Sporothrix stenoceras</name>
    <dbReference type="NCBI Taxonomy" id="5173"/>
    <lineage>
        <taxon>Eukaryota</taxon>
        <taxon>Fungi</taxon>
        <taxon>Dikarya</taxon>
        <taxon>Ascomycota</taxon>
        <taxon>Pezizomycotina</taxon>
        <taxon>Sordariomycetes</taxon>
        <taxon>Sordariomycetidae</taxon>
        <taxon>Ophiostomatales</taxon>
        <taxon>Ophiostomataceae</taxon>
        <taxon>Sporothrix</taxon>
    </lineage>
</organism>
<proteinExistence type="inferred from homology"/>
<gene>
    <name evidence="3 4" type="primary">CTU2</name>
    <name evidence="3" type="synonym">NCS2</name>
    <name evidence="4" type="ORF">Sste5346_008147</name>
</gene>
<dbReference type="EMBL" id="JAWCUI010000060">
    <property type="protein sequence ID" value="KAL1890631.1"/>
    <property type="molecule type" value="Genomic_DNA"/>
</dbReference>
<evidence type="ECO:0000256" key="2">
    <source>
        <dbReference type="ARBA" id="ARBA00022694"/>
    </source>
</evidence>
<dbReference type="InterPro" id="IPR014729">
    <property type="entry name" value="Rossmann-like_a/b/a_fold"/>
</dbReference>
<sequence>MPDKQCRRCKEQEAVHTIRADPICNDCFSLFVKTKTVKRLEVLNRETKSSHTGRPGGGAPNSNVRKFYAGLSFGPSSSALVDICEQIIVGRLSRGRDAAFNLHVVHVDTDLEQSSTDLDTPSPAEQRLDQWRARYPRFTFERVPLKDILALDTIDWATLLPSNTTEETEQKASQAQRPSTPADLRTIISNLPSATSRRDVLDLLVRRLLISKAAFTAENAPYDALLLGCSTTALAERTLAETAKGRGFSLPWQINDGAIEDGAGHKLALYHPVRELFRNELVLYLSAVAQPPLTEGDFVLMPASASSAAAVVSHKDLSIEEVMTRYFAEVELNYPSIVANVVRTTAKLERHSHDHVHDHDGGESTSPGCRVCGMPLDEAGNERWKGEIGPLDGPEGDPRLRVERLCYGCERSIHG</sequence>
<reference evidence="4 5" key="1">
    <citation type="journal article" date="2024" name="IMA Fungus">
        <title>IMA Genome - F19 : A genome assembly and annotation guide to empower mycologists, including annotated draft genome sequences of Ceratocystis pirilliformis, Diaporthe australafricana, Fusarium ophioides, Paecilomyces lecythidis, and Sporothrix stenoceras.</title>
        <authorList>
            <person name="Aylward J."/>
            <person name="Wilson A.M."/>
            <person name="Visagie C.M."/>
            <person name="Spraker J."/>
            <person name="Barnes I."/>
            <person name="Buitendag C."/>
            <person name="Ceriani C."/>
            <person name="Del Mar Angel L."/>
            <person name="du Plessis D."/>
            <person name="Fuchs T."/>
            <person name="Gasser K."/>
            <person name="Kramer D."/>
            <person name="Li W."/>
            <person name="Munsamy K."/>
            <person name="Piso A."/>
            <person name="Price J.L."/>
            <person name="Sonnekus B."/>
            <person name="Thomas C."/>
            <person name="van der Nest A."/>
            <person name="van Dijk A."/>
            <person name="van Heerden A."/>
            <person name="van Vuuren N."/>
            <person name="Yilmaz N."/>
            <person name="Duong T.A."/>
            <person name="van der Merwe N.A."/>
            <person name="Wingfield M.J."/>
            <person name="Wingfield B.D."/>
        </authorList>
    </citation>
    <scope>NUCLEOTIDE SEQUENCE [LARGE SCALE GENOMIC DNA]</scope>
    <source>
        <strain evidence="4 5">CMW 5346</strain>
    </source>
</reference>
<dbReference type="HAMAP" id="MF_03054">
    <property type="entry name" value="CTU2"/>
    <property type="match status" value="1"/>
</dbReference>
<evidence type="ECO:0000313" key="5">
    <source>
        <dbReference type="Proteomes" id="UP001583186"/>
    </source>
</evidence>